<dbReference type="InterPro" id="IPR006581">
    <property type="entry name" value="VPS10"/>
</dbReference>
<evidence type="ECO:0000313" key="6">
    <source>
        <dbReference type="EMBL" id="KAK7453953.1"/>
    </source>
</evidence>
<dbReference type="SUPFAM" id="SSF110296">
    <property type="entry name" value="Oligoxyloglucan reducing end-specific cellobiohydrolase"/>
    <property type="match status" value="1"/>
</dbReference>
<name>A0ABR1J8C6_9AGAR</name>
<dbReference type="Gene3D" id="2.130.10.10">
    <property type="entry name" value="YVTN repeat-like/Quinoprotein amine dehydrogenase"/>
    <property type="match status" value="1"/>
</dbReference>
<evidence type="ECO:0000256" key="4">
    <source>
        <dbReference type="ARBA" id="ARBA00023180"/>
    </source>
</evidence>
<keyword evidence="2" id="KW-0677">Repeat</keyword>
<evidence type="ECO:0000259" key="5">
    <source>
        <dbReference type="SMART" id="SM00602"/>
    </source>
</evidence>
<gene>
    <name evidence="6" type="primary">VPS10_4</name>
    <name evidence="6" type="ORF">VKT23_011465</name>
</gene>
<dbReference type="Proteomes" id="UP001498398">
    <property type="component" value="Unassembled WGS sequence"/>
</dbReference>
<dbReference type="CDD" id="cd15482">
    <property type="entry name" value="Sialidase_non-viral"/>
    <property type="match status" value="1"/>
</dbReference>
<dbReference type="InterPro" id="IPR050310">
    <property type="entry name" value="VPS10-sortilin"/>
</dbReference>
<dbReference type="Gene3D" id="2.120.10.10">
    <property type="match status" value="1"/>
</dbReference>
<evidence type="ECO:0000256" key="3">
    <source>
        <dbReference type="ARBA" id="ARBA00023136"/>
    </source>
</evidence>
<comment type="subcellular location">
    <subcellularLocation>
        <location evidence="1">Membrane</location>
    </subcellularLocation>
</comment>
<dbReference type="PANTHER" id="PTHR12106:SF27">
    <property type="entry name" value="SORTILIN-RELATED RECEPTOR"/>
    <property type="match status" value="1"/>
</dbReference>
<accession>A0ABR1J8C6</accession>
<dbReference type="PANTHER" id="PTHR12106">
    <property type="entry name" value="SORTILIN RELATED"/>
    <property type="match status" value="1"/>
</dbReference>
<dbReference type="Pfam" id="PF15902">
    <property type="entry name" value="Sortilin-Vps10"/>
    <property type="match status" value="1"/>
</dbReference>
<proteinExistence type="predicted"/>
<dbReference type="EMBL" id="JBANRG010000025">
    <property type="protein sequence ID" value="KAK7453953.1"/>
    <property type="molecule type" value="Genomic_DNA"/>
</dbReference>
<keyword evidence="3" id="KW-0472">Membrane</keyword>
<dbReference type="InterPro" id="IPR031778">
    <property type="entry name" value="Sortilin_N"/>
</dbReference>
<protein>
    <submittedName>
        <fullName evidence="6">Vacuolar protein sorting/targeting protein PEP1</fullName>
    </submittedName>
</protein>
<dbReference type="InterPro" id="IPR015943">
    <property type="entry name" value="WD40/YVTN_repeat-like_dom_sf"/>
</dbReference>
<evidence type="ECO:0000256" key="1">
    <source>
        <dbReference type="ARBA" id="ARBA00004370"/>
    </source>
</evidence>
<dbReference type="SMART" id="SM00602">
    <property type="entry name" value="VPS10"/>
    <property type="match status" value="1"/>
</dbReference>
<feature type="domain" description="VPS10" evidence="5">
    <location>
        <begin position="1"/>
        <end position="520"/>
    </location>
</feature>
<evidence type="ECO:0000256" key="2">
    <source>
        <dbReference type="ARBA" id="ARBA00022737"/>
    </source>
</evidence>
<reference evidence="6 7" key="1">
    <citation type="submission" date="2024-01" db="EMBL/GenBank/DDBJ databases">
        <title>A draft genome for the cacao thread blight pathogen Marasmiellus scandens.</title>
        <authorList>
            <person name="Baruah I.K."/>
            <person name="Leung J."/>
            <person name="Bukari Y."/>
            <person name="Amoako-Attah I."/>
            <person name="Meinhardt L.W."/>
            <person name="Bailey B.A."/>
            <person name="Cohen S.P."/>
        </authorList>
    </citation>
    <scope>NUCLEOTIDE SEQUENCE [LARGE SCALE GENOMIC DNA]</scope>
    <source>
        <strain evidence="6 7">GH-19</strain>
    </source>
</reference>
<sequence>MLVRFYDGSIWQSRDEGSSWTQLEPQEHFVRFYRHPHSNSRAYLLTSDAHFYTTNNAGLSWNKMSTPAPPSTFTRETLAFQVQSDYLIWMGDVDCKNGNWDNCHAEAWYSVDNGMNWNFVERYVRGCIWSTSDVQIYSTDLSGIICESYSVKEGSQMRISPKNKLELVSGNSFYTRRQKLSNETVGFAKFSGFLVVAELRRSQEALGLQVSRNTKHFYPVNFPSDVKFGSTTYTMIDSSSYPLMIHIQTSSYPFLEWGSLLKSDSQGRYLVTIAENVNRDDGGFIDLERMVGLDGTTLMNVVSNPREAILTGKKSLQSKISQDDGSTWKHLRPPQLDSLGRHYSCSGASCNLHLHLRKIQKKSEKIRVLATQGVIVRTGNVGQELSDYATGDTFLSRDGGFTWEEIHKQPHIWEFGDSGSLLVMAHDGEPTNHVVFSTNEGLTWEKYQFAEEELRVQDIITNPSGTSRRFIVLGKHPSQPGRTFVIKIDFSSLTTRECISVSSVKTTLDIEFCYYRQPQS</sequence>
<comment type="caution">
    <text evidence="6">The sequence shown here is derived from an EMBL/GenBank/DDBJ whole genome shotgun (WGS) entry which is preliminary data.</text>
</comment>
<evidence type="ECO:0000313" key="7">
    <source>
        <dbReference type="Proteomes" id="UP001498398"/>
    </source>
</evidence>
<keyword evidence="7" id="KW-1185">Reference proteome</keyword>
<organism evidence="6 7">
    <name type="scientific">Marasmiellus scandens</name>
    <dbReference type="NCBI Taxonomy" id="2682957"/>
    <lineage>
        <taxon>Eukaryota</taxon>
        <taxon>Fungi</taxon>
        <taxon>Dikarya</taxon>
        <taxon>Basidiomycota</taxon>
        <taxon>Agaricomycotina</taxon>
        <taxon>Agaricomycetes</taxon>
        <taxon>Agaricomycetidae</taxon>
        <taxon>Agaricales</taxon>
        <taxon>Marasmiineae</taxon>
        <taxon>Omphalotaceae</taxon>
        <taxon>Marasmiellus</taxon>
    </lineage>
</organism>
<keyword evidence="4" id="KW-0325">Glycoprotein</keyword>